<keyword evidence="2" id="KW-0489">Methyltransferase</keyword>
<dbReference type="PANTHER" id="PTHR42912:SF93">
    <property type="entry name" value="N6-ADENOSINE-METHYLTRANSFERASE TMT1A"/>
    <property type="match status" value="1"/>
</dbReference>
<dbReference type="Proteomes" id="UP000004705">
    <property type="component" value="Chromosome"/>
</dbReference>
<keyword evidence="2" id="KW-0808">Transferase</keyword>
<evidence type="ECO:0000313" key="2">
    <source>
        <dbReference type="EMBL" id="EHY89297.1"/>
    </source>
</evidence>
<reference evidence="2 3" key="1">
    <citation type="journal article" date="2012" name="Stand. Genomic Sci.">
        <title>Genome sequence of the soil bacterium Saccharomonospora azurea type strain (NA-128(T)).</title>
        <authorList>
            <person name="Klenk H.P."/>
            <person name="Held B."/>
            <person name="Lucas S."/>
            <person name="Lapidus A."/>
            <person name="Copeland A."/>
            <person name="Hammon N."/>
            <person name="Pitluck S."/>
            <person name="Goodwin L.A."/>
            <person name="Han C."/>
            <person name="Tapia R."/>
            <person name="Brambilla E.M."/>
            <person name="Potter G."/>
            <person name="Land M."/>
            <person name="Ivanova N."/>
            <person name="Rohde M."/>
            <person name="Goker M."/>
            <person name="Detter J.C."/>
            <person name="Kyrpides N.C."/>
            <person name="Woyke T."/>
        </authorList>
    </citation>
    <scope>NUCLEOTIDE SEQUENCE [LARGE SCALE GENOMIC DNA]</scope>
    <source>
        <strain evidence="2 3">NA-128</strain>
    </source>
</reference>
<evidence type="ECO:0000313" key="3">
    <source>
        <dbReference type="Proteomes" id="UP000004705"/>
    </source>
</evidence>
<protein>
    <submittedName>
        <fullName evidence="2">Methylase involved in ubiquinone/menaquinone biosynthesis</fullName>
    </submittedName>
</protein>
<dbReference type="PANTHER" id="PTHR42912">
    <property type="entry name" value="METHYLTRANSFERASE"/>
    <property type="match status" value="1"/>
</dbReference>
<dbReference type="GO" id="GO:0008757">
    <property type="term" value="F:S-adenosylmethionine-dependent methyltransferase activity"/>
    <property type="evidence" value="ECO:0007669"/>
    <property type="project" value="InterPro"/>
</dbReference>
<dbReference type="Gene3D" id="3.40.50.150">
    <property type="entry name" value="Vaccinia Virus protein VP39"/>
    <property type="match status" value="1"/>
</dbReference>
<feature type="domain" description="Methyltransferase type 11" evidence="1">
    <location>
        <begin position="34"/>
        <end position="126"/>
    </location>
</feature>
<name>H8G6J5_9PSEU</name>
<evidence type="ECO:0000259" key="1">
    <source>
        <dbReference type="Pfam" id="PF08241"/>
    </source>
</evidence>
<gene>
    <name evidence="2" type="ORF">SacazDRAFT_02391</name>
</gene>
<dbReference type="HOGENOM" id="CLU_1084345_0_0_11"/>
<dbReference type="AlphaFoldDB" id="H8G6J5"/>
<dbReference type="CDD" id="cd02440">
    <property type="entry name" value="AdoMet_MTases"/>
    <property type="match status" value="1"/>
</dbReference>
<proteinExistence type="predicted"/>
<dbReference type="Pfam" id="PF08241">
    <property type="entry name" value="Methyltransf_11"/>
    <property type="match status" value="1"/>
</dbReference>
<dbReference type="InterPro" id="IPR050508">
    <property type="entry name" value="Methyltransf_Superfamily"/>
</dbReference>
<dbReference type="OrthoDB" id="9795634at2"/>
<sequence length="247" mass="26762">MSEGQSGHANFVLPLLRPGMRVLALGCVPPAGRGDVRLMASLGTATHPLCVVGVDVDVDDLSEARHASLLSAVSTTEFVASSPTALALRSASFDVVYAHGVLDRVREPRCVLAECARVLRPGGLLALSTPDWSRTRVTPRTANVDAALRGWTMLRKREGGDPAAGRHVEDWVRFAGFSDIRSRARFHRGADYRQLGRTIESELAEVLRDAGEHMDPQLASAARSAWMWVRGGQGEVSQCWVETVAVR</sequence>
<organism evidence="2 3">
    <name type="scientific">Saccharomonospora azurea NA-128</name>
    <dbReference type="NCBI Taxonomy" id="882081"/>
    <lineage>
        <taxon>Bacteria</taxon>
        <taxon>Bacillati</taxon>
        <taxon>Actinomycetota</taxon>
        <taxon>Actinomycetes</taxon>
        <taxon>Pseudonocardiales</taxon>
        <taxon>Pseudonocardiaceae</taxon>
        <taxon>Saccharomonospora</taxon>
    </lineage>
</organism>
<dbReference type="GO" id="GO:0032259">
    <property type="term" value="P:methylation"/>
    <property type="evidence" value="ECO:0007669"/>
    <property type="project" value="UniProtKB-KW"/>
</dbReference>
<dbReference type="InterPro" id="IPR029063">
    <property type="entry name" value="SAM-dependent_MTases_sf"/>
</dbReference>
<dbReference type="RefSeq" id="WP_005441795.1">
    <property type="nucleotide sequence ID" value="NZ_CM001466.1"/>
</dbReference>
<accession>H8G6J5</accession>
<dbReference type="EMBL" id="CM001466">
    <property type="protein sequence ID" value="EHY89297.1"/>
    <property type="molecule type" value="Genomic_DNA"/>
</dbReference>
<keyword evidence="2" id="KW-0830">Ubiquinone</keyword>
<keyword evidence="3" id="KW-1185">Reference proteome</keyword>
<dbReference type="SUPFAM" id="SSF53335">
    <property type="entry name" value="S-adenosyl-L-methionine-dependent methyltransferases"/>
    <property type="match status" value="1"/>
</dbReference>
<dbReference type="InterPro" id="IPR013216">
    <property type="entry name" value="Methyltransf_11"/>
</dbReference>